<name>F0UV42_AJEC8</name>
<dbReference type="AlphaFoldDB" id="F0UV42"/>
<accession>F0UV42</accession>
<protein>
    <submittedName>
        <fullName evidence="1">Predicted protein</fullName>
    </submittedName>
</protein>
<dbReference type="EMBL" id="DS990644">
    <property type="protein sequence ID" value="EGC49769.1"/>
    <property type="molecule type" value="Genomic_DNA"/>
</dbReference>
<dbReference type="Proteomes" id="UP000008142">
    <property type="component" value="Unassembled WGS sequence"/>
</dbReference>
<proteinExistence type="predicted"/>
<evidence type="ECO:0000313" key="1">
    <source>
        <dbReference type="EMBL" id="EGC49769.1"/>
    </source>
</evidence>
<evidence type="ECO:0000313" key="2">
    <source>
        <dbReference type="Proteomes" id="UP000008142"/>
    </source>
</evidence>
<sequence>MFDRKILMWVAQGGDSLWGVRMAGPKLSQAKDFDDQTQCSCLIGATGSLWTSELVYVQMGIVALLGGELTRSWRWQMMFLEPIKILHLRPKYAIQQVEVGGNVHTSKRAVRAQTPAERVLCPSSGTTSCSHSYAFQYKIDNTEVDIAIKLSLLKTQSHNKELIFIWILRHDCSRNLACEELANGFALRAASTKDGCRSKVSQWKEPVFVWVWKSMIAVGPRIRVL</sequence>
<reference evidence="2" key="1">
    <citation type="submission" date="2008-07" db="EMBL/GenBank/DDBJ databases">
        <title>Annotation of Ajellomyces capsulatus strain H88.</title>
        <authorList>
            <person name="Champion M."/>
            <person name="Cuomo C."/>
            <person name="Ma L.-J."/>
            <person name="Henn M.R."/>
            <person name="Sil A."/>
            <person name="Goldman B."/>
            <person name="Young S.K."/>
            <person name="Kodira C.D."/>
            <person name="Zeng Q."/>
            <person name="Koehrsen M."/>
            <person name="Alvarado L."/>
            <person name="Berlin A."/>
            <person name="Borenstein D."/>
            <person name="Chen Z."/>
            <person name="Engels R."/>
            <person name="Freedman E."/>
            <person name="Gellesch M."/>
            <person name="Goldberg J."/>
            <person name="Griggs A."/>
            <person name="Gujja S."/>
            <person name="Heiman D."/>
            <person name="Hepburn T."/>
            <person name="Howarth C."/>
            <person name="Jen D."/>
            <person name="Larson L."/>
            <person name="Lewis B."/>
            <person name="Mehta T."/>
            <person name="Park D."/>
            <person name="Pearson M."/>
            <person name="Roberts A."/>
            <person name="Saif S."/>
            <person name="Shea T."/>
            <person name="Shenoy N."/>
            <person name="Sisk P."/>
            <person name="Stolte C."/>
            <person name="Sykes S."/>
            <person name="Walk T."/>
            <person name="White J."/>
            <person name="Yandava C."/>
            <person name="Klein B."/>
            <person name="McEwen J.G."/>
            <person name="Puccia R."/>
            <person name="Goldman G.H."/>
            <person name="Felipe M.S."/>
            <person name="Nino-Vega G."/>
            <person name="San-Blas G."/>
            <person name="Taylor J."/>
            <person name="Mendoza L."/>
            <person name="Galagan J."/>
            <person name="Nusbaum C."/>
            <person name="Birren B."/>
        </authorList>
    </citation>
    <scope>NUCLEOTIDE SEQUENCE [LARGE SCALE GENOMIC DNA]</scope>
    <source>
        <strain evidence="2">H88</strain>
    </source>
</reference>
<organism evidence="2">
    <name type="scientific">Ajellomyces capsulatus (strain H88)</name>
    <name type="common">Darling's disease fungus</name>
    <name type="synonym">Histoplasma capsulatum</name>
    <dbReference type="NCBI Taxonomy" id="544711"/>
    <lineage>
        <taxon>Eukaryota</taxon>
        <taxon>Fungi</taxon>
        <taxon>Dikarya</taxon>
        <taxon>Ascomycota</taxon>
        <taxon>Pezizomycotina</taxon>
        <taxon>Eurotiomycetes</taxon>
        <taxon>Eurotiomycetidae</taxon>
        <taxon>Onygenales</taxon>
        <taxon>Ajellomycetaceae</taxon>
        <taxon>Histoplasma</taxon>
    </lineage>
</organism>
<dbReference type="OrthoDB" id="10496528at2759"/>
<gene>
    <name evidence="1" type="ORF">HCEG_08984</name>
</gene>
<dbReference type="HOGENOM" id="CLU_1229627_0_0_1"/>